<feature type="non-terminal residue" evidence="2">
    <location>
        <position position="107"/>
    </location>
</feature>
<feature type="non-terminal residue" evidence="2">
    <location>
        <position position="1"/>
    </location>
</feature>
<dbReference type="Proteomes" id="UP000601435">
    <property type="component" value="Unassembled WGS sequence"/>
</dbReference>
<evidence type="ECO:0000256" key="1">
    <source>
        <dbReference type="SAM" id="Phobius"/>
    </source>
</evidence>
<protein>
    <submittedName>
        <fullName evidence="2">Uncharacterized protein</fullName>
    </submittedName>
</protein>
<feature type="transmembrane region" description="Helical" evidence="1">
    <location>
        <begin position="18"/>
        <end position="41"/>
    </location>
</feature>
<keyword evidence="1" id="KW-1133">Transmembrane helix</keyword>
<proteinExistence type="predicted"/>
<dbReference type="EMBL" id="CAJNJA010013453">
    <property type="protein sequence ID" value="CAE7321210.1"/>
    <property type="molecule type" value="Genomic_DNA"/>
</dbReference>
<accession>A0A812P5D2</accession>
<feature type="transmembrane region" description="Helical" evidence="1">
    <location>
        <begin position="53"/>
        <end position="72"/>
    </location>
</feature>
<reference evidence="2" key="1">
    <citation type="submission" date="2021-02" db="EMBL/GenBank/DDBJ databases">
        <authorList>
            <person name="Dougan E. K."/>
            <person name="Rhodes N."/>
            <person name="Thang M."/>
            <person name="Chan C."/>
        </authorList>
    </citation>
    <scope>NUCLEOTIDE SEQUENCE</scope>
</reference>
<keyword evidence="1" id="KW-0812">Transmembrane</keyword>
<organism evidence="2 3">
    <name type="scientific">Symbiodinium necroappetens</name>
    <dbReference type="NCBI Taxonomy" id="1628268"/>
    <lineage>
        <taxon>Eukaryota</taxon>
        <taxon>Sar</taxon>
        <taxon>Alveolata</taxon>
        <taxon>Dinophyceae</taxon>
        <taxon>Suessiales</taxon>
        <taxon>Symbiodiniaceae</taxon>
        <taxon>Symbiodinium</taxon>
    </lineage>
</organism>
<comment type="caution">
    <text evidence="2">The sequence shown here is derived from an EMBL/GenBank/DDBJ whole genome shotgun (WGS) entry which is preliminary data.</text>
</comment>
<dbReference type="OrthoDB" id="417946at2759"/>
<keyword evidence="1" id="KW-0472">Membrane</keyword>
<gene>
    <name evidence="2" type="ORF">SNEC2469_LOCUS8058</name>
</gene>
<evidence type="ECO:0000313" key="3">
    <source>
        <dbReference type="Proteomes" id="UP000601435"/>
    </source>
</evidence>
<keyword evidence="3" id="KW-1185">Reference proteome</keyword>
<evidence type="ECO:0000313" key="2">
    <source>
        <dbReference type="EMBL" id="CAE7321210.1"/>
    </source>
</evidence>
<name>A0A812P5D2_9DINO</name>
<dbReference type="AlphaFoldDB" id="A0A812P5D2"/>
<sequence length="107" mass="12081">AGYVAFTWNLEQSKRYNLMVLLTASGPIISGIYILIIVLSFTKAESDPGRGIGLFNMMFQLGLVAYPAKLLLIPATPIHHWTAERFAGIHFKRKWWCMFTQSNDAFG</sequence>